<feature type="domain" description="YlxR" evidence="1">
    <location>
        <begin position="41"/>
        <end position="117"/>
    </location>
</feature>
<reference evidence="2 3" key="1">
    <citation type="submission" date="2017-08" db="EMBL/GenBank/DDBJ databases">
        <title>Infants hospitalized years apart are colonized by the same room-sourced microbial strains.</title>
        <authorList>
            <person name="Brooks B."/>
            <person name="Olm M.R."/>
            <person name="Firek B.A."/>
            <person name="Baker R."/>
            <person name="Thomas B.C."/>
            <person name="Morowitz M.J."/>
            <person name="Banfield J.F."/>
        </authorList>
    </citation>
    <scope>NUCLEOTIDE SEQUENCE [LARGE SCALE GENOMIC DNA]</scope>
    <source>
        <strain evidence="2">S2_003_000_R1_3</strain>
    </source>
</reference>
<dbReference type="PANTHER" id="PTHR34215">
    <property type="entry name" value="BLL0784 PROTEIN"/>
    <property type="match status" value="1"/>
</dbReference>
<accession>A0A2W5T3C7</accession>
<dbReference type="InterPro" id="IPR007393">
    <property type="entry name" value="YlxR_dom"/>
</dbReference>
<evidence type="ECO:0000313" key="3">
    <source>
        <dbReference type="Proteomes" id="UP000249432"/>
    </source>
</evidence>
<dbReference type="EMBL" id="QFRA01000004">
    <property type="protein sequence ID" value="PZR05885.1"/>
    <property type="molecule type" value="Genomic_DNA"/>
</dbReference>
<gene>
    <name evidence="2" type="ORF">DI525_03205</name>
</gene>
<dbReference type="SUPFAM" id="SSF64376">
    <property type="entry name" value="YlxR-like"/>
    <property type="match status" value="1"/>
</dbReference>
<name>A0A2W5T3C7_9CORY</name>
<dbReference type="Pfam" id="PF04296">
    <property type="entry name" value="YlxR"/>
    <property type="match status" value="1"/>
</dbReference>
<evidence type="ECO:0000259" key="1">
    <source>
        <dbReference type="Pfam" id="PF04296"/>
    </source>
</evidence>
<protein>
    <submittedName>
        <fullName evidence="2">DUF448 domain-containing protein</fullName>
    </submittedName>
</protein>
<dbReference type="Proteomes" id="UP000249432">
    <property type="component" value="Unassembled WGS sequence"/>
</dbReference>
<dbReference type="PANTHER" id="PTHR34215:SF1">
    <property type="entry name" value="YLXR DOMAIN-CONTAINING PROTEIN"/>
    <property type="match status" value="1"/>
</dbReference>
<dbReference type="AlphaFoldDB" id="A0A2W5T3C7"/>
<dbReference type="InterPro" id="IPR035931">
    <property type="entry name" value="YlxR-like_sf"/>
</dbReference>
<comment type="caution">
    <text evidence="2">The sequence shown here is derived from an EMBL/GenBank/DDBJ whole genome shotgun (WGS) entry which is preliminary data.</text>
</comment>
<dbReference type="Gene3D" id="3.30.1230.10">
    <property type="entry name" value="YlxR-like"/>
    <property type="match status" value="1"/>
</dbReference>
<evidence type="ECO:0000313" key="2">
    <source>
        <dbReference type="EMBL" id="PZR05885.1"/>
    </source>
</evidence>
<proteinExistence type="predicted"/>
<dbReference type="InterPro" id="IPR037465">
    <property type="entry name" value="YlxR"/>
</dbReference>
<sequence>MPRDDDARSDGLQRVVVIHRVTAIGEWQRVHRQGSTPVRIRTCIATRTRCSDTRMLRVVLRQDGASQDGSSKKEAVIIPDPSRSLPGRGAWIIPTAENFERARQRRTFERALRVSGKADTRQIGEYIESLESGSVTAT</sequence>
<organism evidence="2 3">
    <name type="scientific">Corynebacterium kroppenstedtii</name>
    <dbReference type="NCBI Taxonomy" id="161879"/>
    <lineage>
        <taxon>Bacteria</taxon>
        <taxon>Bacillati</taxon>
        <taxon>Actinomycetota</taxon>
        <taxon>Actinomycetes</taxon>
        <taxon>Mycobacteriales</taxon>
        <taxon>Corynebacteriaceae</taxon>
        <taxon>Corynebacterium</taxon>
    </lineage>
</organism>